<proteinExistence type="predicted"/>
<dbReference type="SUPFAM" id="SSF48317">
    <property type="entry name" value="Acid phosphatase/Vanadium-dependent haloperoxidase"/>
    <property type="match status" value="1"/>
</dbReference>
<name>A0ABY5VFG0_9FIRM</name>
<feature type="transmembrane region" description="Helical" evidence="1">
    <location>
        <begin position="137"/>
        <end position="153"/>
    </location>
</feature>
<dbReference type="InterPro" id="IPR026841">
    <property type="entry name" value="Aur1/Ipt1"/>
</dbReference>
<dbReference type="RefSeq" id="WP_028527475.1">
    <property type="nucleotide sequence ID" value="NZ_CABLBR010000001.1"/>
</dbReference>
<keyword evidence="1" id="KW-1133">Transmembrane helix</keyword>
<evidence type="ECO:0000313" key="4">
    <source>
        <dbReference type="Proteomes" id="UP001060164"/>
    </source>
</evidence>
<evidence type="ECO:0000259" key="2">
    <source>
        <dbReference type="Pfam" id="PF14378"/>
    </source>
</evidence>
<keyword evidence="1" id="KW-0812">Transmembrane</keyword>
<evidence type="ECO:0000313" key="3">
    <source>
        <dbReference type="EMBL" id="UWP58763.1"/>
    </source>
</evidence>
<organism evidence="3 4">
    <name type="scientific">Ruminococcus gauvreauii</name>
    <dbReference type="NCBI Taxonomy" id="438033"/>
    <lineage>
        <taxon>Bacteria</taxon>
        <taxon>Bacillati</taxon>
        <taxon>Bacillota</taxon>
        <taxon>Clostridia</taxon>
        <taxon>Eubacteriales</taxon>
        <taxon>Oscillospiraceae</taxon>
        <taxon>Ruminococcus</taxon>
    </lineage>
</organism>
<dbReference type="Pfam" id="PF14378">
    <property type="entry name" value="PAP2_3"/>
    <property type="match status" value="1"/>
</dbReference>
<keyword evidence="4" id="KW-1185">Reference proteome</keyword>
<gene>
    <name evidence="3" type="ORF">NQ502_15520</name>
</gene>
<dbReference type="Gene3D" id="1.20.144.10">
    <property type="entry name" value="Phosphatidic acid phosphatase type 2/haloperoxidase"/>
    <property type="match status" value="1"/>
</dbReference>
<evidence type="ECO:0000256" key="1">
    <source>
        <dbReference type="SAM" id="Phobius"/>
    </source>
</evidence>
<sequence>MENIKTKKSILPSYAILPLLSCVAVNFTVYLGVSWLTEGRKHYDLTLPVDRAVPVVPEFAAIYLGCYIFWIVNYLLIAKQGKEHCMRFVTADMMSRIICGLIYLVLPTTNVRPVLAGDGLWVTVLQMIYQADQPTRLFPSIHCLVSWFCYIGIRGRSNVHRGYRIFSCLFAILVCVSTQMTKQHYIVDVFGGILVAEGTYWLAIHTQLYRYPERLFDAASQKLLYRQRRSWGKEGES</sequence>
<reference evidence="3" key="1">
    <citation type="journal article" date="2022" name="Cell">
        <title>Design, construction, and in vivo augmentation of a complex gut microbiome.</title>
        <authorList>
            <person name="Cheng A.G."/>
            <person name="Ho P.Y."/>
            <person name="Aranda-Diaz A."/>
            <person name="Jain S."/>
            <person name="Yu F.B."/>
            <person name="Meng X."/>
            <person name="Wang M."/>
            <person name="Iakiviak M."/>
            <person name="Nagashima K."/>
            <person name="Zhao A."/>
            <person name="Murugkar P."/>
            <person name="Patil A."/>
            <person name="Atabakhsh K."/>
            <person name="Weakley A."/>
            <person name="Yan J."/>
            <person name="Brumbaugh A.R."/>
            <person name="Higginbottom S."/>
            <person name="Dimas A."/>
            <person name="Shiver A.L."/>
            <person name="Deutschbauer A."/>
            <person name="Neff N."/>
            <person name="Sonnenburg J.L."/>
            <person name="Huang K.C."/>
            <person name="Fischbach M.A."/>
        </authorList>
    </citation>
    <scope>NUCLEOTIDE SEQUENCE</scope>
    <source>
        <strain evidence="3">DSM 19829</strain>
    </source>
</reference>
<accession>A0ABY5VFG0</accession>
<feature type="transmembrane region" description="Helical" evidence="1">
    <location>
        <begin position="56"/>
        <end position="76"/>
    </location>
</feature>
<feature type="transmembrane region" description="Helical" evidence="1">
    <location>
        <begin position="12"/>
        <end position="36"/>
    </location>
</feature>
<feature type="domain" description="Inositolphosphotransferase Aur1/Ipt1" evidence="2">
    <location>
        <begin position="66"/>
        <end position="201"/>
    </location>
</feature>
<dbReference type="InterPro" id="IPR036938">
    <property type="entry name" value="PAP2/HPO_sf"/>
</dbReference>
<keyword evidence="1" id="KW-0472">Membrane</keyword>
<feature type="transmembrane region" description="Helical" evidence="1">
    <location>
        <begin position="185"/>
        <end position="204"/>
    </location>
</feature>
<feature type="transmembrane region" description="Helical" evidence="1">
    <location>
        <begin position="162"/>
        <end position="179"/>
    </location>
</feature>
<dbReference type="EMBL" id="CP102290">
    <property type="protein sequence ID" value="UWP58763.1"/>
    <property type="molecule type" value="Genomic_DNA"/>
</dbReference>
<dbReference type="Proteomes" id="UP001060164">
    <property type="component" value="Chromosome"/>
</dbReference>
<protein>
    <submittedName>
        <fullName evidence="3">Phosphatase PAP2 family protein</fullName>
    </submittedName>
</protein>